<organism evidence="2 3">
    <name type="scientific">Pseudomonas jinjuensis</name>
    <dbReference type="NCBI Taxonomy" id="198616"/>
    <lineage>
        <taxon>Bacteria</taxon>
        <taxon>Pseudomonadati</taxon>
        <taxon>Pseudomonadota</taxon>
        <taxon>Gammaproteobacteria</taxon>
        <taxon>Pseudomonadales</taxon>
        <taxon>Pseudomonadaceae</taxon>
        <taxon>Pseudomonas</taxon>
    </lineage>
</organism>
<reference evidence="3" key="1">
    <citation type="submission" date="2016-10" db="EMBL/GenBank/DDBJ databases">
        <authorList>
            <person name="Varghese N."/>
            <person name="Submissions S."/>
        </authorList>
    </citation>
    <scope>NUCLEOTIDE SEQUENCE [LARGE SCALE GENOMIC DNA]</scope>
    <source>
        <strain evidence="3">JCM 21621</strain>
    </source>
</reference>
<evidence type="ECO:0000313" key="3">
    <source>
        <dbReference type="Proteomes" id="UP000242957"/>
    </source>
</evidence>
<accession>A0A1H0HYM4</accession>
<dbReference type="EMBL" id="FNIJ01000009">
    <property type="protein sequence ID" value="SDO23950.1"/>
    <property type="molecule type" value="Genomic_DNA"/>
</dbReference>
<gene>
    <name evidence="2" type="ORF">SAMN05216193_10956</name>
</gene>
<feature type="chain" id="PRO_5017365759" description="Tetratricopeptide repeat-containing protein" evidence="1">
    <location>
        <begin position="28"/>
        <end position="178"/>
    </location>
</feature>
<evidence type="ECO:0008006" key="4">
    <source>
        <dbReference type="Google" id="ProtNLM"/>
    </source>
</evidence>
<keyword evidence="3" id="KW-1185">Reference proteome</keyword>
<evidence type="ECO:0000256" key="1">
    <source>
        <dbReference type="SAM" id="SignalP"/>
    </source>
</evidence>
<feature type="signal peptide" evidence="1">
    <location>
        <begin position="1"/>
        <end position="27"/>
    </location>
</feature>
<proteinExistence type="predicted"/>
<name>A0A1H0HYM4_9PSED</name>
<dbReference type="InterPro" id="IPR011990">
    <property type="entry name" value="TPR-like_helical_dom_sf"/>
</dbReference>
<evidence type="ECO:0000313" key="2">
    <source>
        <dbReference type="EMBL" id="SDO23950.1"/>
    </source>
</evidence>
<dbReference type="AlphaFoldDB" id="A0A1H0HYM4"/>
<protein>
    <recommendedName>
        <fullName evidence="4">Tetratricopeptide repeat-containing protein</fullName>
    </recommendedName>
</protein>
<dbReference type="PROSITE" id="PS51257">
    <property type="entry name" value="PROKAR_LIPOPROTEIN"/>
    <property type="match status" value="1"/>
</dbReference>
<dbReference type="RefSeq" id="WP_084311288.1">
    <property type="nucleotide sequence ID" value="NZ_FNIJ01000009.1"/>
</dbReference>
<sequence>MGIHRLSTLIALSLPLLLAGCATSSNCDSPSERCQAQRLLYQNDMLQARMLISSGQQENFDLANALLDRAMPLDRRGEASFYKALLLIRQGGPTDEVLDLLERSAKAGQPYATVLLFRIYSEPYLIPHADRNRAERYRMAYAQLPVAISGYPSFDKARTLVDGLLAGQPAMDSSSAGR</sequence>
<keyword evidence="1" id="KW-0732">Signal</keyword>
<dbReference type="Gene3D" id="1.25.40.10">
    <property type="entry name" value="Tetratricopeptide repeat domain"/>
    <property type="match status" value="1"/>
</dbReference>
<dbReference type="Proteomes" id="UP000242957">
    <property type="component" value="Unassembled WGS sequence"/>
</dbReference>
<dbReference type="OrthoDB" id="7026374at2"/>